<keyword evidence="4 5" id="KW-0472">Membrane</keyword>
<dbReference type="InterPro" id="IPR002293">
    <property type="entry name" value="AA/rel_permease1"/>
</dbReference>
<dbReference type="PANTHER" id="PTHR11785:SF512">
    <property type="entry name" value="SOBREMESA, ISOFORM B"/>
    <property type="match status" value="1"/>
</dbReference>
<dbReference type="RefSeq" id="WP_145054763.1">
    <property type="nucleotide sequence ID" value="NZ_CP036433.1"/>
</dbReference>
<dbReference type="Pfam" id="PF13520">
    <property type="entry name" value="AA_permease_2"/>
    <property type="match status" value="1"/>
</dbReference>
<feature type="transmembrane region" description="Helical" evidence="5">
    <location>
        <begin position="440"/>
        <end position="458"/>
    </location>
</feature>
<dbReference type="PIRSF" id="PIRSF006060">
    <property type="entry name" value="AA_transporter"/>
    <property type="match status" value="1"/>
</dbReference>
<feature type="transmembrane region" description="Helical" evidence="5">
    <location>
        <begin position="407"/>
        <end position="428"/>
    </location>
</feature>
<feature type="transmembrane region" description="Helical" evidence="5">
    <location>
        <begin position="292"/>
        <end position="316"/>
    </location>
</feature>
<feature type="transmembrane region" description="Helical" evidence="5">
    <location>
        <begin position="470"/>
        <end position="488"/>
    </location>
</feature>
<feature type="transmembrane region" description="Helical" evidence="5">
    <location>
        <begin position="170"/>
        <end position="191"/>
    </location>
</feature>
<evidence type="ECO:0000256" key="1">
    <source>
        <dbReference type="ARBA" id="ARBA00004141"/>
    </source>
</evidence>
<keyword evidence="7" id="KW-1185">Reference proteome</keyword>
<evidence type="ECO:0000313" key="7">
    <source>
        <dbReference type="Proteomes" id="UP000317648"/>
    </source>
</evidence>
<feature type="transmembrane region" description="Helical" evidence="5">
    <location>
        <begin position="249"/>
        <end position="271"/>
    </location>
</feature>
<sequence>MSASPLEQDPSSFAGTRHTLQRVLGVRIAMAVVVGNVIGSGIFLKPGNIAGECGSFPIIISVWVLGGVLCFLGALCFAELAAMLPQAGGMYVYLREAYGRPVAFLFGWSEFLFSRPASIGALAVAFVGSLALANNWQLSSPGQAALAGLLIGSVAWINILGVIWGGRLQMVVTVIKVAFLALVALSPLLVLPFSETTFELANYATTVVPRQTTLAGQVGAVLLAVMWAYNGWDGVTPLAEEIRDPGRNIPLALFGGIGVLVVLYVSANFAYHGVLSMSQIADAGDHAAEQMLYRLFGSLGLSAMSAVIMCSTFGAINTNFLQAPRITFAMGRDGVFFRILGAVHAVYRTPSVAIVVNALMAFLLVLAVALAKFLLRDLSAESFRSNLAQQVIASLQADTIFDLLTNFVIFTASIFYTLTVLAVIVLRIRRPDLKRPYKAWGYPLAPAAFLAVYVWFLWQIYWSKPLESHTGLMLIALGIPVYFLYQYLAGKRTKADS</sequence>
<feature type="transmembrane region" description="Helical" evidence="5">
    <location>
        <begin position="354"/>
        <end position="375"/>
    </location>
</feature>
<protein>
    <submittedName>
        <fullName evidence="6">Serine/threonine exchanger SteT</fullName>
    </submittedName>
</protein>
<dbReference type="AlphaFoldDB" id="A0A518DW74"/>
<feature type="transmembrane region" description="Helical" evidence="5">
    <location>
        <begin position="56"/>
        <end position="84"/>
    </location>
</feature>
<accession>A0A518DW74</accession>
<proteinExistence type="predicted"/>
<dbReference type="OrthoDB" id="9809628at2"/>
<dbReference type="KEGG" id="lcre:Pla8534_39100"/>
<comment type="subcellular location">
    <subcellularLocation>
        <location evidence="1">Membrane</location>
        <topology evidence="1">Multi-pass membrane protein</topology>
    </subcellularLocation>
</comment>
<evidence type="ECO:0000256" key="4">
    <source>
        <dbReference type="ARBA" id="ARBA00023136"/>
    </source>
</evidence>
<dbReference type="PANTHER" id="PTHR11785">
    <property type="entry name" value="AMINO ACID TRANSPORTER"/>
    <property type="match status" value="1"/>
</dbReference>
<feature type="transmembrane region" description="Helical" evidence="5">
    <location>
        <begin position="144"/>
        <end position="164"/>
    </location>
</feature>
<dbReference type="GO" id="GO:0016020">
    <property type="term" value="C:membrane"/>
    <property type="evidence" value="ECO:0007669"/>
    <property type="project" value="UniProtKB-SubCell"/>
</dbReference>
<feature type="transmembrane region" description="Helical" evidence="5">
    <location>
        <begin position="112"/>
        <end position="132"/>
    </location>
</feature>
<name>A0A518DW74_9BACT</name>
<feature type="transmembrane region" description="Helical" evidence="5">
    <location>
        <begin position="24"/>
        <end position="44"/>
    </location>
</feature>
<dbReference type="Proteomes" id="UP000317648">
    <property type="component" value="Chromosome"/>
</dbReference>
<keyword evidence="3 5" id="KW-1133">Transmembrane helix</keyword>
<evidence type="ECO:0000313" key="6">
    <source>
        <dbReference type="EMBL" id="QDU96091.1"/>
    </source>
</evidence>
<keyword evidence="2 5" id="KW-0812">Transmembrane</keyword>
<evidence type="ECO:0000256" key="5">
    <source>
        <dbReference type="SAM" id="Phobius"/>
    </source>
</evidence>
<evidence type="ECO:0000256" key="2">
    <source>
        <dbReference type="ARBA" id="ARBA00022692"/>
    </source>
</evidence>
<dbReference type="Gene3D" id="1.20.1740.10">
    <property type="entry name" value="Amino acid/polyamine transporter I"/>
    <property type="match status" value="1"/>
</dbReference>
<dbReference type="GO" id="GO:0015179">
    <property type="term" value="F:L-amino acid transmembrane transporter activity"/>
    <property type="evidence" value="ECO:0007669"/>
    <property type="project" value="TreeGrafter"/>
</dbReference>
<organism evidence="6 7">
    <name type="scientific">Lignipirellula cremea</name>
    <dbReference type="NCBI Taxonomy" id="2528010"/>
    <lineage>
        <taxon>Bacteria</taxon>
        <taxon>Pseudomonadati</taxon>
        <taxon>Planctomycetota</taxon>
        <taxon>Planctomycetia</taxon>
        <taxon>Pirellulales</taxon>
        <taxon>Pirellulaceae</taxon>
        <taxon>Lignipirellula</taxon>
    </lineage>
</organism>
<gene>
    <name evidence="6" type="primary">steT_2</name>
    <name evidence="6" type="ORF">Pla8534_39100</name>
</gene>
<dbReference type="InterPro" id="IPR050598">
    <property type="entry name" value="AminoAcid_Transporter"/>
</dbReference>
<evidence type="ECO:0000256" key="3">
    <source>
        <dbReference type="ARBA" id="ARBA00022989"/>
    </source>
</evidence>
<reference evidence="6 7" key="1">
    <citation type="submission" date="2019-02" db="EMBL/GenBank/DDBJ databases">
        <title>Deep-cultivation of Planctomycetes and their phenomic and genomic characterization uncovers novel biology.</title>
        <authorList>
            <person name="Wiegand S."/>
            <person name="Jogler M."/>
            <person name="Boedeker C."/>
            <person name="Pinto D."/>
            <person name="Vollmers J."/>
            <person name="Rivas-Marin E."/>
            <person name="Kohn T."/>
            <person name="Peeters S.H."/>
            <person name="Heuer A."/>
            <person name="Rast P."/>
            <person name="Oberbeckmann S."/>
            <person name="Bunk B."/>
            <person name="Jeske O."/>
            <person name="Meyerdierks A."/>
            <person name="Storesund J.E."/>
            <person name="Kallscheuer N."/>
            <person name="Luecker S."/>
            <person name="Lage O.M."/>
            <person name="Pohl T."/>
            <person name="Merkel B.J."/>
            <person name="Hornburger P."/>
            <person name="Mueller R.-W."/>
            <person name="Bruemmer F."/>
            <person name="Labrenz M."/>
            <person name="Spormann A.M."/>
            <person name="Op den Camp H."/>
            <person name="Overmann J."/>
            <person name="Amann R."/>
            <person name="Jetten M.S.M."/>
            <person name="Mascher T."/>
            <person name="Medema M.H."/>
            <person name="Devos D.P."/>
            <person name="Kaster A.-K."/>
            <person name="Ovreas L."/>
            <person name="Rohde M."/>
            <person name="Galperin M.Y."/>
            <person name="Jogler C."/>
        </authorList>
    </citation>
    <scope>NUCLEOTIDE SEQUENCE [LARGE SCALE GENOMIC DNA]</scope>
    <source>
        <strain evidence="6 7">Pla85_3_4</strain>
    </source>
</reference>
<feature type="transmembrane region" description="Helical" evidence="5">
    <location>
        <begin position="212"/>
        <end position="229"/>
    </location>
</feature>
<dbReference type="EMBL" id="CP036433">
    <property type="protein sequence ID" value="QDU96091.1"/>
    <property type="molecule type" value="Genomic_DNA"/>
</dbReference>